<reference evidence="4 5" key="1">
    <citation type="submission" date="2018-08" db="EMBL/GenBank/DDBJ databases">
        <title>A genome reference for cultivated species of the human gut microbiota.</title>
        <authorList>
            <person name="Zou Y."/>
            <person name="Xue W."/>
            <person name="Luo G."/>
        </authorList>
    </citation>
    <scope>NUCLEOTIDE SEQUENCE [LARGE SCALE GENOMIC DNA]</scope>
    <source>
        <strain evidence="4 5">AF16-14</strain>
    </source>
</reference>
<dbReference type="AlphaFoldDB" id="A0A412TR82"/>
<dbReference type="InterPro" id="IPR031815">
    <property type="entry name" value="DUF5074"/>
</dbReference>
<feature type="domain" description="PKD" evidence="2">
    <location>
        <begin position="61"/>
        <end position="110"/>
    </location>
</feature>
<evidence type="ECO:0000259" key="2">
    <source>
        <dbReference type="PROSITE" id="PS50093"/>
    </source>
</evidence>
<reference evidence="3" key="2">
    <citation type="submission" date="2022-01" db="EMBL/GenBank/DDBJ databases">
        <title>Collection of gut derived symbiotic bacterial strains cultured from healthy donors.</title>
        <authorList>
            <person name="Lin H."/>
            <person name="Kohout C."/>
            <person name="Waligurski E."/>
            <person name="Pamer E.G."/>
        </authorList>
    </citation>
    <scope>NUCLEOTIDE SEQUENCE</scope>
    <source>
        <strain evidence="3">DFI.1.149</strain>
    </source>
</reference>
<organism evidence="4 5">
    <name type="scientific">Odoribacter splanchnicus</name>
    <dbReference type="NCBI Taxonomy" id="28118"/>
    <lineage>
        <taxon>Bacteria</taxon>
        <taxon>Pseudomonadati</taxon>
        <taxon>Bacteroidota</taxon>
        <taxon>Bacteroidia</taxon>
        <taxon>Bacteroidales</taxon>
        <taxon>Odoribacteraceae</taxon>
        <taxon>Odoribacter</taxon>
    </lineage>
</organism>
<dbReference type="SUPFAM" id="SSF49299">
    <property type="entry name" value="PKD domain"/>
    <property type="match status" value="1"/>
</dbReference>
<dbReference type="Proteomes" id="UP000284243">
    <property type="component" value="Unassembled WGS sequence"/>
</dbReference>
<dbReference type="Gene3D" id="2.130.10.10">
    <property type="entry name" value="YVTN repeat-like/Quinoprotein amine dehydrogenase"/>
    <property type="match status" value="1"/>
</dbReference>
<dbReference type="InterPro" id="IPR011044">
    <property type="entry name" value="Quino_amine_DH_bsu"/>
</dbReference>
<dbReference type="EMBL" id="QRYC01000012">
    <property type="protein sequence ID" value="RGU56130.1"/>
    <property type="molecule type" value="Genomic_DNA"/>
</dbReference>
<dbReference type="PROSITE" id="PS51257">
    <property type="entry name" value="PROKAR_LIPOPROTEIN"/>
    <property type="match status" value="1"/>
</dbReference>
<dbReference type="PROSITE" id="PS50093">
    <property type="entry name" value="PKD"/>
    <property type="match status" value="1"/>
</dbReference>
<dbReference type="RefSeq" id="WP_046403058.1">
    <property type="nucleotide sequence ID" value="NZ_CABJFF010000011.1"/>
</dbReference>
<gene>
    <name evidence="4" type="ORF">DWW57_10260</name>
    <name evidence="3" type="ORF">L0P03_09790</name>
</gene>
<dbReference type="Pfam" id="PF16819">
    <property type="entry name" value="DUF5074"/>
    <property type="match status" value="1"/>
</dbReference>
<dbReference type="Proteomes" id="UP001199750">
    <property type="component" value="Unassembled WGS sequence"/>
</dbReference>
<dbReference type="Pfam" id="PF00801">
    <property type="entry name" value="PKD"/>
    <property type="match status" value="1"/>
</dbReference>
<sequence>MKKFNFTLLVCLLLAGIFASCDDDDKYPVPPEVSIESVNGVFAMPQEDSIVLKAKVESPLPTTLSWSVKGNEVSKDTVFTFKMNELGTYDVKLTATNADGVTSATTSIEVYGKYKYGTFVLNEGYQADPSTLIFISPKGILTDSAYYKANGSMLSLLSQDLFIANNKLYIISQKSGDDGYLIVANAETLKKEAGYKTELEDKVSSPTHVAVLGDDDIYLRDNEGIKVFHPSSGELFLIEGAERANKNTMAVTEGKIFAAAGNNVLVIEKGKNKISKSIEFNDPVRGVVKSSDGNLWVSTSAGEISKVDAQNYTIIKTNTLPGDAISTQSASYTSTPCITAQGDTLYMNGTGTKIYRHIFSKNQTDLMVDAANIVTTTSVYNTIAVNPVTGEVYLNTIKGWGNDRLINHISVFDFSETEPKLSANYKNHTNYPAGTFFTYNFQ</sequence>
<proteinExistence type="predicted"/>
<keyword evidence="1" id="KW-0732">Signal</keyword>
<accession>A0A412TR82</accession>
<evidence type="ECO:0000313" key="5">
    <source>
        <dbReference type="Proteomes" id="UP000284243"/>
    </source>
</evidence>
<dbReference type="Gene3D" id="2.60.40.10">
    <property type="entry name" value="Immunoglobulins"/>
    <property type="match status" value="1"/>
</dbReference>
<feature type="chain" id="PRO_5019064252" evidence="1">
    <location>
        <begin position="22"/>
        <end position="442"/>
    </location>
</feature>
<evidence type="ECO:0000313" key="3">
    <source>
        <dbReference type="EMBL" id="MCG4960140.1"/>
    </source>
</evidence>
<dbReference type="EMBL" id="JAKNDN010000017">
    <property type="protein sequence ID" value="MCG4960140.1"/>
    <property type="molecule type" value="Genomic_DNA"/>
</dbReference>
<dbReference type="InterPro" id="IPR000601">
    <property type="entry name" value="PKD_dom"/>
</dbReference>
<protein>
    <submittedName>
        <fullName evidence="4">DUF5074 domain-containing protein</fullName>
    </submittedName>
</protein>
<feature type="signal peptide" evidence="1">
    <location>
        <begin position="1"/>
        <end position="21"/>
    </location>
</feature>
<evidence type="ECO:0000256" key="1">
    <source>
        <dbReference type="SAM" id="SignalP"/>
    </source>
</evidence>
<comment type="caution">
    <text evidence="4">The sequence shown here is derived from an EMBL/GenBank/DDBJ whole genome shotgun (WGS) entry which is preliminary data.</text>
</comment>
<evidence type="ECO:0000313" key="4">
    <source>
        <dbReference type="EMBL" id="RGU56130.1"/>
    </source>
</evidence>
<dbReference type="InterPro" id="IPR013783">
    <property type="entry name" value="Ig-like_fold"/>
</dbReference>
<dbReference type="InterPro" id="IPR015943">
    <property type="entry name" value="WD40/YVTN_repeat-like_dom_sf"/>
</dbReference>
<name>A0A412TR82_9BACT</name>
<dbReference type="SUPFAM" id="SSF50969">
    <property type="entry name" value="YVTN repeat-like/Quinoprotein amine dehydrogenase"/>
    <property type="match status" value="1"/>
</dbReference>
<dbReference type="CDD" id="cd00146">
    <property type="entry name" value="PKD"/>
    <property type="match status" value="1"/>
</dbReference>
<dbReference type="InterPro" id="IPR035986">
    <property type="entry name" value="PKD_dom_sf"/>
</dbReference>